<gene>
    <name evidence="2" type="ORF">AT746_11495</name>
</gene>
<keyword evidence="1" id="KW-0472">Membrane</keyword>
<proteinExistence type="predicted"/>
<sequence length="166" mass="17903">MGFQEKNAWACGCSILVVFMPYFGFVFSYPMAYIPLFAIAVFALVALLVGFHIINSIATASIRKSGAVPPTDELDRIIELRAARLAGMVLAIVVLSWSIAAMVGIPAEGVNNVVAANAKQELTHSVFAIQVTSAIYWIHLLFAGFVISNIVYYGSIVAGYRRLANG</sequence>
<dbReference type="EMBL" id="CP013650">
    <property type="protein sequence ID" value="ALS98832.1"/>
    <property type="molecule type" value="Genomic_DNA"/>
</dbReference>
<evidence type="ECO:0000313" key="3">
    <source>
        <dbReference type="Proteomes" id="UP000068447"/>
    </source>
</evidence>
<dbReference type="KEGG" id="lal:AT746_11495"/>
<dbReference type="OrthoDB" id="9553656at2"/>
<keyword evidence="1" id="KW-0812">Transmembrane</keyword>
<evidence type="ECO:0000313" key="2">
    <source>
        <dbReference type="EMBL" id="ALS98832.1"/>
    </source>
</evidence>
<feature type="transmembrane region" description="Helical" evidence="1">
    <location>
        <begin position="7"/>
        <end position="27"/>
    </location>
</feature>
<dbReference type="AlphaFoldDB" id="A0A0U3B191"/>
<organism evidence="2 3">
    <name type="scientific">Lacimicrobium alkaliphilum</name>
    <dbReference type="NCBI Taxonomy" id="1526571"/>
    <lineage>
        <taxon>Bacteria</taxon>
        <taxon>Pseudomonadati</taxon>
        <taxon>Pseudomonadota</taxon>
        <taxon>Gammaproteobacteria</taxon>
        <taxon>Alteromonadales</taxon>
        <taxon>Alteromonadaceae</taxon>
        <taxon>Lacimicrobium</taxon>
    </lineage>
</organism>
<accession>A0A0U3B191</accession>
<feature type="transmembrane region" description="Helical" evidence="1">
    <location>
        <begin position="33"/>
        <end position="54"/>
    </location>
</feature>
<reference evidence="2 3" key="1">
    <citation type="submission" date="2015-12" db="EMBL/GenBank/DDBJ databases">
        <title>Complete genome of Lacimicrobium alkaliphilum KCTC 32984.</title>
        <authorList>
            <person name="Kim S.-G."/>
            <person name="Lee Y.-J."/>
        </authorList>
    </citation>
    <scope>NUCLEOTIDE SEQUENCE [LARGE SCALE GENOMIC DNA]</scope>
    <source>
        <strain evidence="2 3">YelD216</strain>
    </source>
</reference>
<dbReference type="RefSeq" id="WP_062480438.1">
    <property type="nucleotide sequence ID" value="NZ_CP013650.1"/>
</dbReference>
<protein>
    <submittedName>
        <fullName evidence="2">Uncharacterized protein</fullName>
    </submittedName>
</protein>
<evidence type="ECO:0000256" key="1">
    <source>
        <dbReference type="SAM" id="Phobius"/>
    </source>
</evidence>
<dbReference type="STRING" id="1526571.AT746_11495"/>
<keyword evidence="1" id="KW-1133">Transmembrane helix</keyword>
<keyword evidence="3" id="KW-1185">Reference proteome</keyword>
<name>A0A0U3B191_9ALTE</name>
<dbReference type="Proteomes" id="UP000068447">
    <property type="component" value="Chromosome"/>
</dbReference>
<feature type="transmembrane region" description="Helical" evidence="1">
    <location>
        <begin position="127"/>
        <end position="152"/>
    </location>
</feature>
<feature type="transmembrane region" description="Helical" evidence="1">
    <location>
        <begin position="85"/>
        <end position="107"/>
    </location>
</feature>